<evidence type="ECO:0000313" key="7">
    <source>
        <dbReference type="EMBL" id="MCQ8182091.1"/>
    </source>
</evidence>
<dbReference type="SUPFAM" id="SSF141868">
    <property type="entry name" value="EAL domain-like"/>
    <property type="match status" value="1"/>
</dbReference>
<dbReference type="Gene3D" id="3.30.70.270">
    <property type="match status" value="1"/>
</dbReference>
<feature type="domain" description="GGDEF" evidence="6">
    <location>
        <begin position="806"/>
        <end position="939"/>
    </location>
</feature>
<dbReference type="Gene3D" id="3.30.450.20">
    <property type="entry name" value="PAS domain"/>
    <property type="match status" value="3"/>
</dbReference>
<evidence type="ECO:0000259" key="6">
    <source>
        <dbReference type="PROSITE" id="PS50887"/>
    </source>
</evidence>
<reference evidence="7 8" key="1">
    <citation type="submission" date="2022-07" db="EMBL/GenBank/DDBJ databases">
        <title>Methylomonas rivi sp. nov., Methylomonas rosea sp. nov., Methylomonas aureus sp. nov. and Methylomonas subterranea sp. nov., four novel methanotrophs isolated from a freshwater creek and the deep terrestrial subsurface.</title>
        <authorList>
            <person name="Abin C."/>
            <person name="Sankaranarayanan K."/>
            <person name="Garner C."/>
            <person name="Sindelar R."/>
            <person name="Kotary K."/>
            <person name="Garner R."/>
            <person name="Barclay S."/>
            <person name="Lawson P."/>
            <person name="Krumholz L."/>
        </authorList>
    </citation>
    <scope>NUCLEOTIDE SEQUENCE [LARGE SCALE GENOMIC DNA]</scope>
    <source>
        <strain evidence="7 8">SURF-1</strain>
    </source>
</reference>
<evidence type="ECO:0000256" key="2">
    <source>
        <dbReference type="SAM" id="MobiDB-lite"/>
    </source>
</evidence>
<dbReference type="CDD" id="cd01949">
    <property type="entry name" value="GGDEF"/>
    <property type="match status" value="1"/>
</dbReference>
<evidence type="ECO:0000259" key="5">
    <source>
        <dbReference type="PROSITE" id="PS50883"/>
    </source>
</evidence>
<dbReference type="InterPro" id="IPR003018">
    <property type="entry name" value="GAF"/>
</dbReference>
<dbReference type="EMBL" id="JANIBM010000015">
    <property type="protein sequence ID" value="MCQ8182091.1"/>
    <property type="molecule type" value="Genomic_DNA"/>
</dbReference>
<dbReference type="Pfam" id="PF00990">
    <property type="entry name" value="GGDEF"/>
    <property type="match status" value="1"/>
</dbReference>
<dbReference type="InterPro" id="IPR052155">
    <property type="entry name" value="Biofilm_reg_signaling"/>
</dbReference>
<dbReference type="CDD" id="cd00130">
    <property type="entry name" value="PAS"/>
    <property type="match status" value="3"/>
</dbReference>
<dbReference type="SMART" id="SM00065">
    <property type="entry name" value="GAF"/>
    <property type="match status" value="1"/>
</dbReference>
<dbReference type="InterPro" id="IPR013767">
    <property type="entry name" value="PAS_fold"/>
</dbReference>
<dbReference type="InterPro" id="IPR001610">
    <property type="entry name" value="PAC"/>
</dbReference>
<feature type="domain" description="PAS" evidence="3">
    <location>
        <begin position="218"/>
        <end position="288"/>
    </location>
</feature>
<keyword evidence="1" id="KW-0175">Coiled coil</keyword>
<dbReference type="InterPro" id="IPR000014">
    <property type="entry name" value="PAS"/>
</dbReference>
<dbReference type="Pfam" id="PF08447">
    <property type="entry name" value="PAS_3"/>
    <property type="match status" value="1"/>
</dbReference>
<dbReference type="RefSeq" id="WP_256611374.1">
    <property type="nucleotide sequence ID" value="NZ_JANIBM010000015.1"/>
</dbReference>
<feature type="compositionally biased region" description="Basic and acidic residues" evidence="2">
    <location>
        <begin position="8"/>
        <end position="27"/>
    </location>
</feature>
<dbReference type="InterPro" id="IPR029016">
    <property type="entry name" value="GAF-like_dom_sf"/>
</dbReference>
<dbReference type="SUPFAM" id="SSF55785">
    <property type="entry name" value="PYP-like sensor domain (PAS domain)"/>
    <property type="match status" value="3"/>
</dbReference>
<feature type="domain" description="PAS" evidence="3">
    <location>
        <begin position="642"/>
        <end position="707"/>
    </location>
</feature>
<evidence type="ECO:0000259" key="3">
    <source>
        <dbReference type="PROSITE" id="PS50112"/>
    </source>
</evidence>
<dbReference type="Pfam" id="PF00563">
    <property type="entry name" value="EAL"/>
    <property type="match status" value="1"/>
</dbReference>
<dbReference type="Pfam" id="PF13185">
    <property type="entry name" value="GAF_2"/>
    <property type="match status" value="1"/>
</dbReference>
<dbReference type="CDD" id="cd01948">
    <property type="entry name" value="EAL"/>
    <property type="match status" value="1"/>
</dbReference>
<dbReference type="InterPro" id="IPR029787">
    <property type="entry name" value="Nucleotide_cyclase"/>
</dbReference>
<organism evidence="7 8">
    <name type="scientific">Methylomonas aurea</name>
    <dbReference type="NCBI Taxonomy" id="2952224"/>
    <lineage>
        <taxon>Bacteria</taxon>
        <taxon>Pseudomonadati</taxon>
        <taxon>Pseudomonadota</taxon>
        <taxon>Gammaproteobacteria</taxon>
        <taxon>Methylococcales</taxon>
        <taxon>Methylococcaceae</taxon>
        <taxon>Methylomonas</taxon>
    </lineage>
</organism>
<feature type="domain" description="EAL" evidence="5">
    <location>
        <begin position="948"/>
        <end position="1199"/>
    </location>
</feature>
<dbReference type="InterPro" id="IPR035965">
    <property type="entry name" value="PAS-like_dom_sf"/>
</dbReference>
<dbReference type="PANTHER" id="PTHR44757">
    <property type="entry name" value="DIGUANYLATE CYCLASE DGCP"/>
    <property type="match status" value="1"/>
</dbReference>
<dbReference type="InterPro" id="IPR035919">
    <property type="entry name" value="EAL_sf"/>
</dbReference>
<proteinExistence type="predicted"/>
<dbReference type="Gene3D" id="3.30.450.40">
    <property type="match status" value="1"/>
</dbReference>
<dbReference type="SUPFAM" id="SSF55073">
    <property type="entry name" value="Nucleotide cyclase"/>
    <property type="match status" value="1"/>
</dbReference>
<feature type="domain" description="PAC" evidence="4">
    <location>
        <begin position="292"/>
        <end position="344"/>
    </location>
</feature>
<name>A0ABT1UKY9_9GAMM</name>
<dbReference type="PANTHER" id="PTHR44757:SF2">
    <property type="entry name" value="BIOFILM ARCHITECTURE MAINTENANCE PROTEIN MBAA"/>
    <property type="match status" value="1"/>
</dbReference>
<feature type="region of interest" description="Disordered" evidence="2">
    <location>
        <begin position="1"/>
        <end position="27"/>
    </location>
</feature>
<gene>
    <name evidence="7" type="ORF">NP603_13300</name>
</gene>
<dbReference type="Pfam" id="PF00989">
    <property type="entry name" value="PAS"/>
    <property type="match status" value="1"/>
</dbReference>
<dbReference type="NCBIfam" id="TIGR00254">
    <property type="entry name" value="GGDEF"/>
    <property type="match status" value="1"/>
</dbReference>
<dbReference type="SMART" id="SM00091">
    <property type="entry name" value="PAS"/>
    <property type="match status" value="3"/>
</dbReference>
<evidence type="ECO:0000259" key="4">
    <source>
        <dbReference type="PROSITE" id="PS50113"/>
    </source>
</evidence>
<accession>A0ABT1UKY9</accession>
<dbReference type="InterPro" id="IPR001633">
    <property type="entry name" value="EAL_dom"/>
</dbReference>
<keyword evidence="8" id="KW-1185">Reference proteome</keyword>
<feature type="domain" description="PAS" evidence="3">
    <location>
        <begin position="92"/>
        <end position="162"/>
    </location>
</feature>
<dbReference type="PROSITE" id="PS50883">
    <property type="entry name" value="EAL"/>
    <property type="match status" value="1"/>
</dbReference>
<dbReference type="InterPro" id="IPR043128">
    <property type="entry name" value="Rev_trsase/Diguanyl_cyclase"/>
</dbReference>
<evidence type="ECO:0000256" key="1">
    <source>
        <dbReference type="SAM" id="Coils"/>
    </source>
</evidence>
<evidence type="ECO:0000313" key="8">
    <source>
        <dbReference type="Proteomes" id="UP001524569"/>
    </source>
</evidence>
<dbReference type="InterPro" id="IPR000160">
    <property type="entry name" value="GGDEF_dom"/>
</dbReference>
<dbReference type="NCBIfam" id="TIGR00229">
    <property type="entry name" value="sensory_box"/>
    <property type="match status" value="3"/>
</dbReference>
<dbReference type="InterPro" id="IPR000700">
    <property type="entry name" value="PAS-assoc_C"/>
</dbReference>
<dbReference type="PROSITE" id="PS50887">
    <property type="entry name" value="GGDEF"/>
    <property type="match status" value="1"/>
</dbReference>
<protein>
    <submittedName>
        <fullName evidence="7">EAL domain-containing protein</fullName>
    </submittedName>
</protein>
<comment type="caution">
    <text evidence="7">The sequence shown here is derived from an EMBL/GenBank/DDBJ whole genome shotgun (WGS) entry which is preliminary data.</text>
</comment>
<dbReference type="PROSITE" id="PS50112">
    <property type="entry name" value="PAS"/>
    <property type="match status" value="3"/>
</dbReference>
<dbReference type="InterPro" id="IPR013655">
    <property type="entry name" value="PAS_fold_3"/>
</dbReference>
<dbReference type="PROSITE" id="PS50113">
    <property type="entry name" value="PAC"/>
    <property type="match status" value="2"/>
</dbReference>
<dbReference type="Pfam" id="PF13426">
    <property type="entry name" value="PAS_9"/>
    <property type="match status" value="1"/>
</dbReference>
<sequence>MSISPPGWKRDDVMVKRRSDNPEQQAAKHDIELHRQRALKALRDGDFDFALQAVERGEANIPDMVEDLKIYQAELEIQNEELRQSQLHAEDAMRRFSRLFASLPLPVLVVDPMGIIRECNDEAEQCFSLTRKHLRSHFLPNLVQSQDHARLRQFLQRILDLGKAQLTQVGLRSADKKVFIGDLHGVLLGTDNERYNELLISIVDQTQYLAQRSALEASRRHFMAYFDSSPVGMTSTSPDKGWIEVNDKLCRMLGYGREALCRMTWLEITHPDDIEPELAQFQRLLNQEIDAYQMDKRFVRQDGSILEAHIAVNTVRKFDGSLDYCVAIIEDIGQRKKTEQALLDRDLQLQRQSLELRERVKELRAIYAVSRLAHLTTDRETFFAQLLVLIPPGMLYPDDTQVRIQLQGQQIQTAGANRILAALKSPIILDHGPPGEISVGYDKPHNPLDQGPFFKEEQQFVDGLAELIARFCNRLYVEQERELAVRRNQSLLRLTTQAHSMTEAELLGFALEQAESLTGSEIAYVHFINTDQETLTLGGWSENTLRNCDATHDRHYPISRAGVWADCFRQRRTVIHNDYQALVDKHGLPDGHTMLSRHMSVPVIDAGQVVMIIGVGNKQTPYDQGDATVVEMVANNTWALLQRNRAQHLLELHAQVFRSSKEAVMITDPDTHILSVNHAFTEITGYPMEAVLGKTPRILKSNMHSEDFYRAMWEEIAANGHWQGEIWNRREDGRIYPQWLGISAVRNAQGEMSAYIGMFMDISERIEAQRRIEHLAHHDALTGLPNRILLRDRFQQIRARSQREKTLAGMLYLDLDHFKNINDTLGHPAGDLLLQEAARRLAEGVRDADTVSRIGGDEFVVLLSDVDNPANLGDVSQKILASLALPFEIEQTVFNLSCSIGISICPDDGNDFDTLLKNADTALYQAKSRGRNNYQFFTEAMNQQIARRMQLETAMRQGLGLGQFFLCYQPQFSLADRSLIGFEALLRWQHPNMGLIAPGEFIEVAEDSGFIVDLGYFVMRQACFQAKAWLEQGRPITVAVNVSYAQFARNNLLELVQACLADSGLPPHYLELELTESILVADPDNVLTVMRALQTIGVQFAIDDFGTGYSSLSYLKRFAVDKLKIDQSFVRDVPGNPDDEAMVFAVINLARSLKIRSIAEGVETEQQAELLQQLGCDEAQGYLFARPLSVQQVNEIFFA</sequence>
<feature type="coiled-coil region" evidence="1">
    <location>
        <begin position="65"/>
        <end position="95"/>
    </location>
</feature>
<dbReference type="SMART" id="SM00086">
    <property type="entry name" value="PAC"/>
    <property type="match status" value="2"/>
</dbReference>
<dbReference type="SMART" id="SM00267">
    <property type="entry name" value="GGDEF"/>
    <property type="match status" value="1"/>
</dbReference>
<dbReference type="SUPFAM" id="SSF55781">
    <property type="entry name" value="GAF domain-like"/>
    <property type="match status" value="1"/>
</dbReference>
<dbReference type="SMART" id="SM00052">
    <property type="entry name" value="EAL"/>
    <property type="match status" value="1"/>
</dbReference>
<dbReference type="Proteomes" id="UP001524569">
    <property type="component" value="Unassembled WGS sequence"/>
</dbReference>
<feature type="domain" description="PAC" evidence="4">
    <location>
        <begin position="722"/>
        <end position="774"/>
    </location>
</feature>
<dbReference type="Gene3D" id="3.20.20.450">
    <property type="entry name" value="EAL domain"/>
    <property type="match status" value="1"/>
</dbReference>